<accession>A0A6I9NFC9</accession>
<feature type="domain" description="Helicase C-terminal" evidence="3">
    <location>
        <begin position="1"/>
        <end position="109"/>
    </location>
</feature>
<dbReference type="GO" id="GO:0070578">
    <property type="term" value="C:RISC-loading complex"/>
    <property type="evidence" value="ECO:0007669"/>
    <property type="project" value="TreeGrafter"/>
</dbReference>
<dbReference type="Proteomes" id="UP000504611">
    <property type="component" value="Unplaced"/>
</dbReference>
<dbReference type="PANTHER" id="PTHR14950:SF37">
    <property type="entry name" value="ENDORIBONUCLEASE DICER"/>
    <property type="match status" value="1"/>
</dbReference>
<dbReference type="PROSITE" id="PS51327">
    <property type="entry name" value="DICER_DSRBF"/>
    <property type="match status" value="1"/>
</dbReference>
<dbReference type="InterPro" id="IPR005034">
    <property type="entry name" value="Dicer_dimerisation"/>
</dbReference>
<dbReference type="RefSeq" id="XP_010775252.1">
    <property type="nucleotide sequence ID" value="XM_010776950.1"/>
</dbReference>
<keyword evidence="1" id="KW-0378">Hydrolase</keyword>
<dbReference type="PANTHER" id="PTHR14950">
    <property type="entry name" value="DICER-RELATED"/>
    <property type="match status" value="1"/>
</dbReference>
<dbReference type="OrthoDB" id="416741at2759"/>
<sequence length="195" mass="22448">MEVEFRKQEEVLRKFRAHETNLLIATSIVEEGVDIPKCNLVVRFDLPTEYRSYVQSKGRARAPVSNYIMLADSERTRGFEEDLTTYKSIEKILRNKCSKSVEVGEYELEQVLDDDNIIPPYVLRSEDGSPRVTVNTAIGHINRYCARLPSDPFTHLAPKCKTAERPDARFQSTLYLPINSPLRVPLKVRKNICIF</sequence>
<gene>
    <name evidence="6" type="primary">LOC104950396</name>
</gene>
<dbReference type="InterPro" id="IPR001650">
    <property type="entry name" value="Helicase_C-like"/>
</dbReference>
<protein>
    <submittedName>
        <fullName evidence="6">Endoribonuclease Dicer-like</fullName>
    </submittedName>
</protein>
<dbReference type="GeneID" id="104950396"/>
<dbReference type="InterPro" id="IPR027417">
    <property type="entry name" value="P-loop_NTPase"/>
</dbReference>
<dbReference type="GO" id="GO:0003723">
    <property type="term" value="F:RNA binding"/>
    <property type="evidence" value="ECO:0007669"/>
    <property type="project" value="UniProtKB-UniRule"/>
</dbReference>
<dbReference type="InterPro" id="IPR038248">
    <property type="entry name" value="Dicer_dimer_sf"/>
</dbReference>
<evidence type="ECO:0000259" key="4">
    <source>
        <dbReference type="PROSITE" id="PS51327"/>
    </source>
</evidence>
<evidence type="ECO:0000256" key="1">
    <source>
        <dbReference type="ARBA" id="ARBA00022801"/>
    </source>
</evidence>
<dbReference type="Gene3D" id="3.40.50.300">
    <property type="entry name" value="P-loop containing nucleotide triphosphate hydrolases"/>
    <property type="match status" value="1"/>
</dbReference>
<dbReference type="KEGG" id="ncc:104950396"/>
<dbReference type="Pfam" id="PF03368">
    <property type="entry name" value="Dicer_dimer"/>
    <property type="match status" value="1"/>
</dbReference>
<keyword evidence="5" id="KW-1185">Reference proteome</keyword>
<dbReference type="SUPFAM" id="SSF52540">
    <property type="entry name" value="P-loop containing nucleoside triphosphate hydrolases"/>
    <property type="match status" value="1"/>
</dbReference>
<dbReference type="AlphaFoldDB" id="A0A6I9NFC9"/>
<keyword evidence="2" id="KW-0694">RNA-binding</keyword>
<evidence type="ECO:0000313" key="5">
    <source>
        <dbReference type="Proteomes" id="UP000504611"/>
    </source>
</evidence>
<dbReference type="GO" id="GO:0004530">
    <property type="term" value="F:deoxyribonuclease I activity"/>
    <property type="evidence" value="ECO:0007669"/>
    <property type="project" value="TreeGrafter"/>
</dbReference>
<evidence type="ECO:0000313" key="6">
    <source>
        <dbReference type="RefSeq" id="XP_010775252.1"/>
    </source>
</evidence>
<dbReference type="GO" id="GO:0004525">
    <property type="term" value="F:ribonuclease III activity"/>
    <property type="evidence" value="ECO:0007669"/>
    <property type="project" value="TreeGrafter"/>
</dbReference>
<feature type="domain" description="Dicer dsRNA-binding fold" evidence="4">
    <location>
        <begin position="137"/>
        <end position="195"/>
    </location>
</feature>
<evidence type="ECO:0000256" key="2">
    <source>
        <dbReference type="PROSITE-ProRule" id="PRU00657"/>
    </source>
</evidence>
<dbReference type="GO" id="GO:0005634">
    <property type="term" value="C:nucleus"/>
    <property type="evidence" value="ECO:0007669"/>
    <property type="project" value="TreeGrafter"/>
</dbReference>
<proteinExistence type="predicted"/>
<dbReference type="SMART" id="SM00490">
    <property type="entry name" value="HELICc"/>
    <property type="match status" value="1"/>
</dbReference>
<dbReference type="GO" id="GO:0030422">
    <property type="term" value="P:siRNA processing"/>
    <property type="evidence" value="ECO:0007669"/>
    <property type="project" value="TreeGrafter"/>
</dbReference>
<name>A0A6I9NFC9_9TELE</name>
<dbReference type="GO" id="GO:0005737">
    <property type="term" value="C:cytoplasm"/>
    <property type="evidence" value="ECO:0007669"/>
    <property type="project" value="TreeGrafter"/>
</dbReference>
<dbReference type="GO" id="GO:0031054">
    <property type="term" value="P:pre-miRNA processing"/>
    <property type="evidence" value="ECO:0007669"/>
    <property type="project" value="TreeGrafter"/>
</dbReference>
<dbReference type="GO" id="GO:0006309">
    <property type="term" value="P:apoptotic DNA fragmentation"/>
    <property type="evidence" value="ECO:0007669"/>
    <property type="project" value="TreeGrafter"/>
</dbReference>
<dbReference type="Pfam" id="PF00271">
    <property type="entry name" value="Helicase_C"/>
    <property type="match status" value="1"/>
</dbReference>
<organism evidence="5 6">
    <name type="scientific">Notothenia coriiceps</name>
    <name type="common">black rockcod</name>
    <dbReference type="NCBI Taxonomy" id="8208"/>
    <lineage>
        <taxon>Eukaryota</taxon>
        <taxon>Metazoa</taxon>
        <taxon>Chordata</taxon>
        <taxon>Craniata</taxon>
        <taxon>Vertebrata</taxon>
        <taxon>Euteleostomi</taxon>
        <taxon>Actinopterygii</taxon>
        <taxon>Neopterygii</taxon>
        <taxon>Teleostei</taxon>
        <taxon>Neoteleostei</taxon>
        <taxon>Acanthomorphata</taxon>
        <taxon>Eupercaria</taxon>
        <taxon>Perciformes</taxon>
        <taxon>Notothenioidei</taxon>
        <taxon>Nototheniidae</taxon>
        <taxon>Notothenia</taxon>
    </lineage>
</organism>
<dbReference type="PROSITE" id="PS51194">
    <property type="entry name" value="HELICASE_CTER"/>
    <property type="match status" value="1"/>
</dbReference>
<reference evidence="6" key="1">
    <citation type="submission" date="2025-08" db="UniProtKB">
        <authorList>
            <consortium name="RefSeq"/>
        </authorList>
    </citation>
    <scope>IDENTIFICATION</scope>
    <source>
        <tissue evidence="6">Muscle</tissue>
    </source>
</reference>
<dbReference type="Gene3D" id="3.30.160.380">
    <property type="entry name" value="Dicer dimerisation domain"/>
    <property type="match status" value="1"/>
</dbReference>
<evidence type="ECO:0000259" key="3">
    <source>
        <dbReference type="PROSITE" id="PS51194"/>
    </source>
</evidence>